<dbReference type="VEuPathDB" id="FungiDB:CD36_44310"/>
<protein>
    <submittedName>
        <fullName evidence="2">Uncharacterized protein</fullName>
    </submittedName>
</protein>
<dbReference type="AlphaFoldDB" id="B9WGC9"/>
<sequence>MLRSQVTCIQKRTLFQKYNNPPRLSYVANKSYFSLIWNNLIPQPLKLTGLVASGIITFVNVHPRYYITLGPPIGLLGFFGYQKYRHWQYHKAVTKLDVTEWQDNETIRTAKYDEKSLDNVIMGIDNQYDSLRRQIIQLVEQRIIEYISENGIDDEVTGSFISDDNQFNVRLPESEIESWITTNVKLEKNNNAVSEFIKLSVPYYDSKNVHTRKRLGVVSIYLLQIPQQEESSFIDYKIGIEVTRLKWFNPQSLFFTRLENKALMQSEIYKALNKQN</sequence>
<keyword evidence="3" id="KW-1185">Reference proteome</keyword>
<dbReference type="CGD" id="CAL0000160205">
    <property type="gene designation" value="Cd36_44310"/>
</dbReference>
<dbReference type="Proteomes" id="UP000002605">
    <property type="component" value="Chromosome 4"/>
</dbReference>
<dbReference type="HOGENOM" id="CLU_075125_0_0_1"/>
<proteinExistence type="predicted"/>
<name>B9WGC9_CANDC</name>
<dbReference type="eggNOG" id="ENOG502RQ2X">
    <property type="taxonomic scope" value="Eukaryota"/>
</dbReference>
<evidence type="ECO:0000313" key="2">
    <source>
        <dbReference type="EMBL" id="CAX42303.1"/>
    </source>
</evidence>
<reference evidence="2 3" key="1">
    <citation type="journal article" date="2009" name="Genome Res.">
        <title>Comparative genomics of the fungal pathogens Candida dubliniensis and Candida albicans.</title>
        <authorList>
            <person name="Jackson A.P."/>
            <person name="Gamble J.A."/>
            <person name="Yeomans T."/>
            <person name="Moran G.P."/>
            <person name="Saunders D."/>
            <person name="Harris D."/>
            <person name="Aslett M."/>
            <person name="Barrell J.F."/>
            <person name="Butler G."/>
            <person name="Citiulo F."/>
            <person name="Coleman D.C."/>
            <person name="de Groot P.W.J."/>
            <person name="Goodwin T.J."/>
            <person name="Quail M.A."/>
            <person name="McQuillan J."/>
            <person name="Munro C.A."/>
            <person name="Pain A."/>
            <person name="Poulter R.T."/>
            <person name="Rajandream M.A."/>
            <person name="Renauld H."/>
            <person name="Spiering M.J."/>
            <person name="Tivey A."/>
            <person name="Gow N.A.R."/>
            <person name="Barrell B."/>
            <person name="Sullivan D.J."/>
            <person name="Berriman M."/>
        </authorList>
    </citation>
    <scope>NUCLEOTIDE SEQUENCE [LARGE SCALE GENOMIC DNA]</scope>
    <source>
        <strain evidence="3">CD36 / ATCC MYA-646 / CBS 7987 / NCPF 3949 / NRRL Y-17841</strain>
    </source>
</reference>
<accession>B9WGC9</accession>
<dbReference type="KEGG" id="cdu:CD36_44310"/>
<evidence type="ECO:0000313" key="1">
    <source>
        <dbReference type="CGD" id="CAL0000160205"/>
    </source>
</evidence>
<dbReference type="GeneID" id="8047917"/>
<dbReference type="RefSeq" id="XP_002420083.1">
    <property type="nucleotide sequence ID" value="XM_002420038.1"/>
</dbReference>
<gene>
    <name evidence="1" type="ordered locus">Cd36_44310</name>
    <name evidence="2" type="ORF">CD36_44310</name>
</gene>
<dbReference type="OrthoDB" id="4025944at2759"/>
<evidence type="ECO:0000313" key="3">
    <source>
        <dbReference type="Proteomes" id="UP000002605"/>
    </source>
</evidence>
<dbReference type="EMBL" id="FM992691">
    <property type="protein sequence ID" value="CAX42303.1"/>
    <property type="molecule type" value="Genomic_DNA"/>
</dbReference>
<organism evidence="2 3">
    <name type="scientific">Candida dubliniensis (strain CD36 / ATCC MYA-646 / CBS 7987 / NCPF 3949 / NRRL Y-17841)</name>
    <name type="common">Yeast</name>
    <dbReference type="NCBI Taxonomy" id="573826"/>
    <lineage>
        <taxon>Eukaryota</taxon>
        <taxon>Fungi</taxon>
        <taxon>Dikarya</taxon>
        <taxon>Ascomycota</taxon>
        <taxon>Saccharomycotina</taxon>
        <taxon>Pichiomycetes</taxon>
        <taxon>Debaryomycetaceae</taxon>
        <taxon>Candida/Lodderomyces clade</taxon>
        <taxon>Candida</taxon>
    </lineage>
</organism>